<dbReference type="InterPro" id="IPR034701">
    <property type="entry name" value="CdaA"/>
</dbReference>
<evidence type="ECO:0000256" key="5">
    <source>
        <dbReference type="ARBA" id="ARBA00022695"/>
    </source>
</evidence>
<evidence type="ECO:0000256" key="7">
    <source>
        <dbReference type="ARBA" id="ARBA00022840"/>
    </source>
</evidence>
<dbReference type="FunFam" id="3.40.1700.10:FF:000002">
    <property type="entry name" value="Diadenylate cyclase"/>
    <property type="match status" value="1"/>
</dbReference>
<dbReference type="AlphaFoldDB" id="A0A644ZJ02"/>
<evidence type="ECO:0000256" key="2">
    <source>
        <dbReference type="ARBA" id="ARBA00022475"/>
    </source>
</evidence>
<dbReference type="GO" id="GO:0006171">
    <property type="term" value="P:cAMP biosynthetic process"/>
    <property type="evidence" value="ECO:0007669"/>
    <property type="project" value="InterPro"/>
</dbReference>
<dbReference type="InterPro" id="IPR014046">
    <property type="entry name" value="C-di-AMP_synthase"/>
</dbReference>
<feature type="transmembrane region" description="Helical" evidence="10">
    <location>
        <begin position="47"/>
        <end position="66"/>
    </location>
</feature>
<dbReference type="PROSITE" id="PS51794">
    <property type="entry name" value="DAC"/>
    <property type="match status" value="1"/>
</dbReference>
<evidence type="ECO:0000256" key="6">
    <source>
        <dbReference type="ARBA" id="ARBA00022741"/>
    </source>
</evidence>
<keyword evidence="2" id="KW-1003">Cell membrane</keyword>
<name>A0A644ZJ02_9ZZZZ</name>
<dbReference type="GO" id="GO:0106408">
    <property type="term" value="F:diadenylate cyclase activity"/>
    <property type="evidence" value="ECO:0007669"/>
    <property type="project" value="UniProtKB-EC"/>
</dbReference>
<evidence type="ECO:0000256" key="4">
    <source>
        <dbReference type="ARBA" id="ARBA00022692"/>
    </source>
</evidence>
<keyword evidence="5 12" id="KW-0548">Nucleotidyltransferase</keyword>
<dbReference type="GO" id="GO:0004016">
    <property type="term" value="F:adenylate cyclase activity"/>
    <property type="evidence" value="ECO:0007669"/>
    <property type="project" value="InterPro"/>
</dbReference>
<dbReference type="EMBL" id="VSSQ01009154">
    <property type="protein sequence ID" value="MPM40865.1"/>
    <property type="molecule type" value="Genomic_DNA"/>
</dbReference>
<keyword evidence="8 10" id="KW-1133">Transmembrane helix</keyword>
<keyword evidence="7" id="KW-0067">ATP-binding</keyword>
<dbReference type="Pfam" id="PF02457">
    <property type="entry name" value="DAC"/>
    <property type="match status" value="1"/>
</dbReference>
<dbReference type="NCBIfam" id="TIGR00159">
    <property type="entry name" value="diadenylate cyclase CdaA"/>
    <property type="match status" value="1"/>
</dbReference>
<dbReference type="SUPFAM" id="SSF143597">
    <property type="entry name" value="YojJ-like"/>
    <property type="match status" value="1"/>
</dbReference>
<dbReference type="GO" id="GO:0005524">
    <property type="term" value="F:ATP binding"/>
    <property type="evidence" value="ECO:0007669"/>
    <property type="project" value="UniProtKB-KW"/>
</dbReference>
<evidence type="ECO:0000259" key="11">
    <source>
        <dbReference type="PROSITE" id="PS51794"/>
    </source>
</evidence>
<keyword evidence="3 12" id="KW-0808">Transferase</keyword>
<keyword evidence="9 10" id="KW-0472">Membrane</keyword>
<dbReference type="Pfam" id="PF19293">
    <property type="entry name" value="CdaA_N"/>
    <property type="match status" value="1"/>
</dbReference>
<evidence type="ECO:0000256" key="1">
    <source>
        <dbReference type="ARBA" id="ARBA00000877"/>
    </source>
</evidence>
<comment type="caution">
    <text evidence="12">The sequence shown here is derived from an EMBL/GenBank/DDBJ whole genome shotgun (WGS) entry which is preliminary data.</text>
</comment>
<sequence length="284" mass="31315">MSNLQDAAEYFWNLISSMRISDIIDIIIVSVLLYYVFIFIRERRAGKLAIGILFLLLALLGSDLLGMNALNFILQNIMQVGMIAVIIIFQPELRSMLEKMGGNSIKNLNRIGEAKDIGEKQKAIEEICLAASDLSKSKTGALIVLERGTKLGDEIKTGVIVNADVSSFLIKNIFFNKAPLHDGAMIIRDSRVHACGCFLPLSQNADIVKDLGTRHRAGIGISETSDAVVVIVSEETGFISTAVDGKLVRGYDRYSLKDTLNSLMITEERANTPIDTIKRFFGKK</sequence>
<dbReference type="PIRSF" id="PIRSF004793">
    <property type="entry name" value="UCP004793"/>
    <property type="match status" value="1"/>
</dbReference>
<feature type="transmembrane region" description="Helical" evidence="10">
    <location>
        <begin position="20"/>
        <end position="40"/>
    </location>
</feature>
<feature type="domain" description="DAC" evidence="11">
    <location>
        <begin position="90"/>
        <end position="253"/>
    </location>
</feature>
<protein>
    <submittedName>
        <fullName evidence="12">Cyclic di-AMP synthase CdaA</fullName>
        <ecNumber evidence="12">2.7.7.85</ecNumber>
    </submittedName>
</protein>
<evidence type="ECO:0000256" key="3">
    <source>
        <dbReference type="ARBA" id="ARBA00022679"/>
    </source>
</evidence>
<evidence type="ECO:0000256" key="10">
    <source>
        <dbReference type="SAM" id="Phobius"/>
    </source>
</evidence>
<gene>
    <name evidence="12" type="primary">cdaA_17</name>
    <name evidence="12" type="ORF">SDC9_87513</name>
</gene>
<dbReference type="EC" id="2.7.7.85" evidence="12"/>
<keyword evidence="4 10" id="KW-0812">Transmembrane</keyword>
<dbReference type="PANTHER" id="PTHR34185:SF1">
    <property type="entry name" value="DIADENYLATE CYCLASE"/>
    <property type="match status" value="1"/>
</dbReference>
<comment type="catalytic activity">
    <reaction evidence="1">
        <text>2 ATP = 3',3'-c-di-AMP + 2 diphosphate</text>
        <dbReference type="Rhea" id="RHEA:35655"/>
        <dbReference type="ChEBI" id="CHEBI:30616"/>
        <dbReference type="ChEBI" id="CHEBI:33019"/>
        <dbReference type="ChEBI" id="CHEBI:71500"/>
        <dbReference type="EC" id="2.7.7.85"/>
    </reaction>
</comment>
<evidence type="ECO:0000256" key="9">
    <source>
        <dbReference type="ARBA" id="ARBA00023136"/>
    </source>
</evidence>
<dbReference type="InterPro" id="IPR045585">
    <property type="entry name" value="CdaA_N"/>
</dbReference>
<organism evidence="12">
    <name type="scientific">bioreactor metagenome</name>
    <dbReference type="NCBI Taxonomy" id="1076179"/>
    <lineage>
        <taxon>unclassified sequences</taxon>
        <taxon>metagenomes</taxon>
        <taxon>ecological metagenomes</taxon>
    </lineage>
</organism>
<dbReference type="PANTHER" id="PTHR34185">
    <property type="entry name" value="DIADENYLATE CYCLASE"/>
    <property type="match status" value="1"/>
</dbReference>
<dbReference type="InterPro" id="IPR050338">
    <property type="entry name" value="DisA"/>
</dbReference>
<accession>A0A644ZJ02</accession>
<dbReference type="Gene3D" id="3.40.1700.10">
    <property type="entry name" value="DNA integrity scanning protein, DisA, N-terminal domain"/>
    <property type="match status" value="1"/>
</dbReference>
<evidence type="ECO:0000313" key="12">
    <source>
        <dbReference type="EMBL" id="MPM40865.1"/>
    </source>
</evidence>
<dbReference type="HAMAP" id="MF_01499">
    <property type="entry name" value="DacA"/>
    <property type="match status" value="1"/>
</dbReference>
<dbReference type="InterPro" id="IPR003390">
    <property type="entry name" value="DNA_integrity_scan_DisA_N"/>
</dbReference>
<keyword evidence="6" id="KW-0547">Nucleotide-binding</keyword>
<evidence type="ECO:0000256" key="8">
    <source>
        <dbReference type="ARBA" id="ARBA00022989"/>
    </source>
</evidence>
<proteinExistence type="inferred from homology"/>
<reference evidence="12" key="1">
    <citation type="submission" date="2019-08" db="EMBL/GenBank/DDBJ databases">
        <authorList>
            <person name="Kucharzyk K."/>
            <person name="Murdoch R.W."/>
            <person name="Higgins S."/>
            <person name="Loffler F."/>
        </authorList>
    </citation>
    <scope>NUCLEOTIDE SEQUENCE</scope>
</reference>
<dbReference type="InterPro" id="IPR036888">
    <property type="entry name" value="DNA_integrity_DisA_N_sf"/>
</dbReference>